<dbReference type="InterPro" id="IPR032821">
    <property type="entry name" value="PKS_assoc"/>
</dbReference>
<feature type="active site" description="Proton donor; for dehydratase activity" evidence="5">
    <location>
        <position position="1152"/>
    </location>
</feature>
<comment type="caution">
    <text evidence="10">The sequence shown here is derived from an EMBL/GenBank/DDBJ whole genome shotgun (WGS) entry which is preliminary data.</text>
</comment>
<evidence type="ECO:0000259" key="7">
    <source>
        <dbReference type="PROSITE" id="PS50075"/>
    </source>
</evidence>
<dbReference type="RefSeq" id="WP_378307579.1">
    <property type="nucleotide sequence ID" value="NZ_JBHTJA010000210.1"/>
</dbReference>
<dbReference type="Pfam" id="PF14765">
    <property type="entry name" value="PS-DH"/>
    <property type="match status" value="1"/>
</dbReference>
<evidence type="ECO:0000313" key="10">
    <source>
        <dbReference type="EMBL" id="MFD0906062.1"/>
    </source>
</evidence>
<feature type="domain" description="Carrier" evidence="7">
    <location>
        <begin position="1"/>
        <end position="32"/>
    </location>
</feature>
<dbReference type="InterPro" id="IPR049900">
    <property type="entry name" value="PKS_mFAS_DH"/>
</dbReference>
<evidence type="ECO:0000256" key="5">
    <source>
        <dbReference type="PROSITE-ProRule" id="PRU01363"/>
    </source>
</evidence>
<dbReference type="InterPro" id="IPR020841">
    <property type="entry name" value="PKS_Beta-ketoAc_synthase_dom"/>
</dbReference>
<feature type="non-terminal residue" evidence="10">
    <location>
        <position position="1"/>
    </location>
</feature>
<keyword evidence="2" id="KW-0597">Phosphoprotein</keyword>
<dbReference type="InterPro" id="IPR014030">
    <property type="entry name" value="Ketoacyl_synth_N"/>
</dbReference>
<dbReference type="SUPFAM" id="SSF55048">
    <property type="entry name" value="Probable ACP-binding domain of malonyl-CoA ACP transacylase"/>
    <property type="match status" value="1"/>
</dbReference>
<dbReference type="Pfam" id="PF00109">
    <property type="entry name" value="ketoacyl-synt"/>
    <property type="match status" value="1"/>
</dbReference>
<dbReference type="InterPro" id="IPR036736">
    <property type="entry name" value="ACP-like_sf"/>
</dbReference>
<dbReference type="Proteomes" id="UP001596972">
    <property type="component" value="Unassembled WGS sequence"/>
</dbReference>
<dbReference type="InterPro" id="IPR049551">
    <property type="entry name" value="PKS_DH_C"/>
</dbReference>
<dbReference type="Pfam" id="PF02801">
    <property type="entry name" value="Ketoacyl-synt_C"/>
    <property type="match status" value="1"/>
</dbReference>
<dbReference type="SUPFAM" id="SSF52151">
    <property type="entry name" value="FabD/lysophospholipase-like"/>
    <property type="match status" value="1"/>
</dbReference>
<gene>
    <name evidence="10" type="ORF">ACFQ11_37205</name>
</gene>
<feature type="region of interest" description="C-terminal hotdog fold" evidence="5">
    <location>
        <begin position="1091"/>
        <end position="1226"/>
    </location>
</feature>
<dbReference type="InterPro" id="IPR001227">
    <property type="entry name" value="Ac_transferase_dom_sf"/>
</dbReference>
<dbReference type="InterPro" id="IPR016035">
    <property type="entry name" value="Acyl_Trfase/lysoPLipase"/>
</dbReference>
<feature type="region of interest" description="Disordered" evidence="6">
    <location>
        <begin position="1024"/>
        <end position="1090"/>
    </location>
</feature>
<evidence type="ECO:0000256" key="1">
    <source>
        <dbReference type="ARBA" id="ARBA00022450"/>
    </source>
</evidence>
<dbReference type="Gene3D" id="3.10.129.110">
    <property type="entry name" value="Polyketide synthase dehydratase"/>
    <property type="match status" value="1"/>
</dbReference>
<feature type="domain" description="Ketosynthase family 3 (KS3)" evidence="8">
    <location>
        <begin position="53"/>
        <end position="479"/>
    </location>
</feature>
<dbReference type="Pfam" id="PF21089">
    <property type="entry name" value="PKS_DH_N"/>
    <property type="match status" value="1"/>
</dbReference>
<proteinExistence type="predicted"/>
<dbReference type="InterPro" id="IPR014043">
    <property type="entry name" value="Acyl_transferase_dom"/>
</dbReference>
<dbReference type="SUPFAM" id="SSF53901">
    <property type="entry name" value="Thiolase-like"/>
    <property type="match status" value="1"/>
</dbReference>
<feature type="compositionally biased region" description="Basic and acidic residues" evidence="6">
    <location>
        <begin position="1071"/>
        <end position="1085"/>
    </location>
</feature>
<dbReference type="Pfam" id="PF22953">
    <property type="entry name" value="SpnB_Rossmann"/>
    <property type="match status" value="1"/>
</dbReference>
<dbReference type="PROSITE" id="PS52019">
    <property type="entry name" value="PKS_MFAS_DH"/>
    <property type="match status" value="1"/>
</dbReference>
<organism evidence="10 11">
    <name type="scientific">Actinomadura sediminis</name>
    <dbReference type="NCBI Taxonomy" id="1038904"/>
    <lineage>
        <taxon>Bacteria</taxon>
        <taxon>Bacillati</taxon>
        <taxon>Actinomycetota</taxon>
        <taxon>Actinomycetes</taxon>
        <taxon>Streptosporangiales</taxon>
        <taxon>Thermomonosporaceae</taxon>
        <taxon>Actinomadura</taxon>
    </lineage>
</organism>
<dbReference type="SMART" id="SM00827">
    <property type="entry name" value="PKS_AT"/>
    <property type="match status" value="1"/>
</dbReference>
<dbReference type="SMART" id="SM00826">
    <property type="entry name" value="PKS_DH"/>
    <property type="match status" value="1"/>
</dbReference>
<dbReference type="PROSITE" id="PS50075">
    <property type="entry name" value="CARRIER"/>
    <property type="match status" value="1"/>
</dbReference>
<dbReference type="CDD" id="cd00833">
    <property type="entry name" value="PKS"/>
    <property type="match status" value="1"/>
</dbReference>
<dbReference type="InterPro" id="IPR016039">
    <property type="entry name" value="Thiolase-like"/>
</dbReference>
<dbReference type="InterPro" id="IPR042104">
    <property type="entry name" value="PKS_dehydratase_sf"/>
</dbReference>
<feature type="active site" description="Proton acceptor; for dehydratase activity" evidence="5">
    <location>
        <position position="978"/>
    </location>
</feature>
<dbReference type="InterPro" id="IPR020807">
    <property type="entry name" value="PKS_DH"/>
</dbReference>
<dbReference type="SMART" id="SM00825">
    <property type="entry name" value="PKS_KS"/>
    <property type="match status" value="1"/>
</dbReference>
<dbReference type="SUPFAM" id="SSF51735">
    <property type="entry name" value="NAD(P)-binding Rossmann-fold domains"/>
    <property type="match status" value="1"/>
</dbReference>
<dbReference type="InterPro" id="IPR036291">
    <property type="entry name" value="NAD(P)-bd_dom_sf"/>
</dbReference>
<protein>
    <submittedName>
        <fullName evidence="10">Beta-ketoacyl synthase N-terminal-like domain-containing protein</fullName>
    </submittedName>
</protein>
<dbReference type="Pfam" id="PF16197">
    <property type="entry name" value="KAsynt_C_assoc"/>
    <property type="match status" value="1"/>
</dbReference>
<dbReference type="Gene3D" id="1.10.1200.10">
    <property type="entry name" value="ACP-like"/>
    <property type="match status" value="1"/>
</dbReference>
<evidence type="ECO:0000256" key="2">
    <source>
        <dbReference type="ARBA" id="ARBA00022553"/>
    </source>
</evidence>
<dbReference type="Gene3D" id="3.30.70.3290">
    <property type="match status" value="1"/>
</dbReference>
<dbReference type="PANTHER" id="PTHR43775:SF51">
    <property type="entry name" value="INACTIVE PHENOLPHTHIOCEROL SYNTHESIS POLYKETIDE SYNTHASE TYPE I PKS1-RELATED"/>
    <property type="match status" value="1"/>
</dbReference>
<dbReference type="Pfam" id="PF00698">
    <property type="entry name" value="Acyl_transf_1"/>
    <property type="match status" value="1"/>
</dbReference>
<feature type="region of interest" description="N-terminal hotdog fold" evidence="5">
    <location>
        <begin position="946"/>
        <end position="1068"/>
    </location>
</feature>
<dbReference type="InterPro" id="IPR016036">
    <property type="entry name" value="Malonyl_transacylase_ACP-bd"/>
</dbReference>
<dbReference type="Gene3D" id="3.40.47.10">
    <property type="match status" value="1"/>
</dbReference>
<evidence type="ECO:0000313" key="11">
    <source>
        <dbReference type="Proteomes" id="UP001596972"/>
    </source>
</evidence>
<dbReference type="PROSITE" id="PS00606">
    <property type="entry name" value="KS3_1"/>
    <property type="match status" value="1"/>
</dbReference>
<reference evidence="11" key="1">
    <citation type="journal article" date="2019" name="Int. J. Syst. Evol. Microbiol.">
        <title>The Global Catalogue of Microorganisms (GCM) 10K type strain sequencing project: providing services to taxonomists for standard genome sequencing and annotation.</title>
        <authorList>
            <consortium name="The Broad Institute Genomics Platform"/>
            <consortium name="The Broad Institute Genome Sequencing Center for Infectious Disease"/>
            <person name="Wu L."/>
            <person name="Ma J."/>
        </authorList>
    </citation>
    <scope>NUCLEOTIDE SEQUENCE [LARGE SCALE GENOMIC DNA]</scope>
    <source>
        <strain evidence="11">JCM 31202</strain>
    </source>
</reference>
<evidence type="ECO:0000256" key="6">
    <source>
        <dbReference type="SAM" id="MobiDB-lite"/>
    </source>
</evidence>
<keyword evidence="11" id="KW-1185">Reference proteome</keyword>
<dbReference type="InterPro" id="IPR009081">
    <property type="entry name" value="PP-bd_ACP"/>
</dbReference>
<evidence type="ECO:0000259" key="9">
    <source>
        <dbReference type="PROSITE" id="PS52019"/>
    </source>
</evidence>
<feature type="non-terminal residue" evidence="10">
    <location>
        <position position="1442"/>
    </location>
</feature>
<keyword evidence="1" id="KW-0596">Phosphopantetheine</keyword>
<dbReference type="EMBL" id="JBHTJA010000210">
    <property type="protein sequence ID" value="MFD0906062.1"/>
    <property type="molecule type" value="Genomic_DNA"/>
</dbReference>
<dbReference type="PROSITE" id="PS52004">
    <property type="entry name" value="KS3_2"/>
    <property type="match status" value="1"/>
</dbReference>
<dbReference type="InterPro" id="IPR055123">
    <property type="entry name" value="SpnB-like_Rossmann"/>
</dbReference>
<feature type="compositionally biased region" description="Basic and acidic residues" evidence="6">
    <location>
        <begin position="1036"/>
        <end position="1055"/>
    </location>
</feature>
<dbReference type="Gene3D" id="3.40.366.10">
    <property type="entry name" value="Malonyl-Coenzyme A Acyl Carrier Protein, domain 2"/>
    <property type="match status" value="1"/>
</dbReference>
<dbReference type="PANTHER" id="PTHR43775">
    <property type="entry name" value="FATTY ACID SYNTHASE"/>
    <property type="match status" value="1"/>
</dbReference>
<evidence type="ECO:0000256" key="4">
    <source>
        <dbReference type="ARBA" id="ARBA00023315"/>
    </source>
</evidence>
<keyword evidence="4" id="KW-0012">Acyltransferase</keyword>
<dbReference type="InterPro" id="IPR018201">
    <property type="entry name" value="Ketoacyl_synth_AS"/>
</dbReference>
<dbReference type="InterPro" id="IPR049552">
    <property type="entry name" value="PKS_DH_N"/>
</dbReference>
<sequence>RLGEATGLRLPATLVFDHPTARALTDHLRDRLAGAAAPAPAGGGAAPGGGAHDEPIAIVGMGCRFPGGVRGPDDLWRLVADGGDAVSAFPADRGWDLAGLYDPDPAASRRTNTRHGGFLHDAAEFDAEFFGIGPHEALAMDPQQRLLLETAWEALESAGIDPGTLRGGDTGVFAGVMFSDYATRVTSAPPELEPYLGNGGMGSVASGRLAYTFGWRGPAVTVDTACSSSLVALHLAARALRDGQCGLALAGGVTVMSTPEILIGFSGQRALAPDGRCKAFGAAADGTGLAEGAALLLLERLPDARRRGHPVLAVLRGSAVNQDGASNGLTAPSGPAQEQLIGTALADGGLTPADVDVVEAHGTGTRLGDPIEARALQASYGRDRPAGRPLLLGTVKSNIGHAQAAAGAAGVIKMVMALRHGVVPRTLHADEPSDEVDWTDGGVELVTENRPWPEAGRPRRAAVSSFGISGTNAHAILEEAAPEPAADERPREAPPGEIPWVLSGRTETAVRAQAARLLAHVRDRADLAPADVGLSLATGRAALDRRAAVVGADRDELVRGLTALRDGAHAVGAPGTGRPGFLFTGQGAQRPGMGRALYRTYPAYAEAFDAVCAELDPLLPRPLADVVFAAGPEAGPEAEPGSPAPDSGELDRTVFAQPALFAVEVALYRLLESWGVRPGLLAGHSVGEIAAAHAAGVLTLADACTLVAARGRLMEALPDGGAMVAVRAAEAEVAPLLTGDVGIAAVNGREAVVLSGPERAVTELADRLAAAGRRTRRLRTGRAFHSPLMEPMLDEFARVLDGLTFGAPRIPIVSTVTGRPDGDAFATARHWVDHVRATVRFHDALRAMSGAGVTTFAEVGPDAVLTAQGAECLPDAAFLPTQRRDRPGTRALVETLGALHVRGVAVDWPAFFAGARRVDLPTYAFQRRRFWLSAPASPAGTGDFGHPLLASAVTLAGDDGVLLTGRASLAAQPWLADHGVRGDVLLPGTGLLELAARAGAEAGAPGVRELTLRAPLRLPATDPVDLQVRVGPPGEDGERPVSVHARPGDDADWTEHATGTLTAAPLAPDPSHADPSHAAPADRRAWPPPGAEPVDLDGVYERLAERGLRYGAAFRGLTAAWRRGAELCAEVALPDAAHGPAGTFLLHPALADAALHAVLATAPSGAPLRLPFLWSGVTLHAHGATELRVRLVPDTPDRMFVDAAAPDGTPVLSGYLTSRELPADEPHGTGGGPLYAVDWEPLTVPGAAAPAVHAVLGDAPGLPGAARHKDLADLGAALDAGAPVPDAVVWAPPGPLPDVRDAARAATVQALEVLRAWLADERFAAARLVVTTRDAVAPHPDPAHAAVWGLVRAARAEHPGRFALLDLDGTDPSRYALPAVLAAAEPETAVREGVARVPRLTRVPAPVPGAAPGGLDPAGTVLITGGTGGLGALLARHLVERH</sequence>
<evidence type="ECO:0000256" key="3">
    <source>
        <dbReference type="ARBA" id="ARBA00022679"/>
    </source>
</evidence>
<dbReference type="SUPFAM" id="SSF47336">
    <property type="entry name" value="ACP-like"/>
    <property type="match status" value="1"/>
</dbReference>
<dbReference type="Gene3D" id="3.40.50.11460">
    <property type="match status" value="1"/>
</dbReference>
<accession>A0ABW3F387</accession>
<keyword evidence="3" id="KW-0808">Transferase</keyword>
<dbReference type="InterPro" id="IPR014031">
    <property type="entry name" value="Ketoacyl_synth_C"/>
</dbReference>
<feature type="domain" description="PKS/mFAS DH" evidence="9">
    <location>
        <begin position="946"/>
        <end position="1226"/>
    </location>
</feature>
<name>A0ABW3F387_9ACTN</name>
<evidence type="ECO:0000259" key="8">
    <source>
        <dbReference type="PROSITE" id="PS52004"/>
    </source>
</evidence>
<feature type="compositionally biased region" description="Low complexity" evidence="6">
    <location>
        <begin position="1057"/>
        <end position="1070"/>
    </location>
</feature>
<dbReference type="InterPro" id="IPR050091">
    <property type="entry name" value="PKS_NRPS_Biosynth_Enz"/>
</dbReference>